<dbReference type="EMBL" id="CADCWL010000244">
    <property type="protein sequence ID" value="CAA9584028.1"/>
    <property type="molecule type" value="Genomic_DNA"/>
</dbReference>
<protein>
    <submittedName>
        <fullName evidence="2">Uncharacterized protein</fullName>
    </submittedName>
</protein>
<evidence type="ECO:0000256" key="1">
    <source>
        <dbReference type="SAM" id="MobiDB-lite"/>
    </source>
</evidence>
<gene>
    <name evidence="2" type="ORF">AVDCRST_MAG19-4442</name>
</gene>
<dbReference type="AlphaFoldDB" id="A0A6J4VQI8"/>
<name>A0A6J4VQI8_9BACT</name>
<accession>A0A6J4VQI8</accession>
<feature type="region of interest" description="Disordered" evidence="1">
    <location>
        <begin position="1"/>
        <end position="24"/>
    </location>
</feature>
<proteinExistence type="predicted"/>
<reference evidence="2" key="1">
    <citation type="submission" date="2020-02" db="EMBL/GenBank/DDBJ databases">
        <authorList>
            <person name="Meier V. D."/>
        </authorList>
    </citation>
    <scope>NUCLEOTIDE SEQUENCE</scope>
    <source>
        <strain evidence="2">AVDCRST_MAG19</strain>
    </source>
</reference>
<organism evidence="2">
    <name type="scientific">uncultured Thermomicrobiales bacterium</name>
    <dbReference type="NCBI Taxonomy" id="1645740"/>
    <lineage>
        <taxon>Bacteria</taxon>
        <taxon>Pseudomonadati</taxon>
        <taxon>Thermomicrobiota</taxon>
        <taxon>Thermomicrobia</taxon>
        <taxon>Thermomicrobiales</taxon>
        <taxon>environmental samples</taxon>
    </lineage>
</organism>
<evidence type="ECO:0000313" key="2">
    <source>
        <dbReference type="EMBL" id="CAA9584028.1"/>
    </source>
</evidence>
<sequence length="67" mass="6672">MSNPGGRTRGGKPRAATKPGSGTLNARAVGGAAGAIQNVIGGVRLRPEPVAIARDVLNPATWQNGLA</sequence>